<evidence type="ECO:0008006" key="3">
    <source>
        <dbReference type="Google" id="ProtNLM"/>
    </source>
</evidence>
<gene>
    <name evidence="1" type="ORF">QO002_003910</name>
</gene>
<evidence type="ECO:0000313" key="2">
    <source>
        <dbReference type="Proteomes" id="UP001230207"/>
    </source>
</evidence>
<comment type="caution">
    <text evidence="1">The sequence shown here is derived from an EMBL/GenBank/DDBJ whole genome shotgun (WGS) entry which is preliminary data.</text>
</comment>
<accession>A0ABU0BY47</accession>
<evidence type="ECO:0000313" key="1">
    <source>
        <dbReference type="EMBL" id="MDQ0321772.1"/>
    </source>
</evidence>
<name>A0ABU0BY47_9HYPH</name>
<sequence length="106" mass="11644">MSDIGGHVPPVAVAKAAEKGLALRRRFHRGGTQIGVARARDLKNRRSLSDDTIKRMASFFSRHNIDKESADFGNDSNPSPGYIAWLLWGGDAGRDWASKQKADLHS</sequence>
<protein>
    <recommendedName>
        <fullName evidence="3">DNA-binding protein</fullName>
    </recommendedName>
</protein>
<organism evidence="1 2">
    <name type="scientific">Pararhizobium capsulatum DSM 1112</name>
    <dbReference type="NCBI Taxonomy" id="1121113"/>
    <lineage>
        <taxon>Bacteria</taxon>
        <taxon>Pseudomonadati</taxon>
        <taxon>Pseudomonadota</taxon>
        <taxon>Alphaproteobacteria</taxon>
        <taxon>Hyphomicrobiales</taxon>
        <taxon>Rhizobiaceae</taxon>
        <taxon>Rhizobium/Agrobacterium group</taxon>
        <taxon>Pararhizobium</taxon>
    </lineage>
</organism>
<keyword evidence="2" id="KW-1185">Reference proteome</keyword>
<dbReference type="EMBL" id="JAUSVF010000001">
    <property type="protein sequence ID" value="MDQ0321772.1"/>
    <property type="molecule type" value="Genomic_DNA"/>
</dbReference>
<proteinExistence type="predicted"/>
<dbReference type="Proteomes" id="UP001230207">
    <property type="component" value="Unassembled WGS sequence"/>
</dbReference>
<reference evidence="1 2" key="1">
    <citation type="submission" date="2023-07" db="EMBL/GenBank/DDBJ databases">
        <title>Genomic Encyclopedia of Type Strains, Phase IV (KMG-IV): sequencing the most valuable type-strain genomes for metagenomic binning, comparative biology and taxonomic classification.</title>
        <authorList>
            <person name="Goeker M."/>
        </authorList>
    </citation>
    <scope>NUCLEOTIDE SEQUENCE [LARGE SCALE GENOMIC DNA]</scope>
    <source>
        <strain evidence="1 2">DSM 1112</strain>
    </source>
</reference>
<dbReference type="RefSeq" id="WP_307232636.1">
    <property type="nucleotide sequence ID" value="NZ_JAUSVF010000001.1"/>
</dbReference>